<name>A0ABN8SIT7_9CNID</name>
<dbReference type="Pfam" id="PF00090">
    <property type="entry name" value="TSP_1"/>
    <property type="match status" value="1"/>
</dbReference>
<organism evidence="1 2">
    <name type="scientific">Porites evermanni</name>
    <dbReference type="NCBI Taxonomy" id="104178"/>
    <lineage>
        <taxon>Eukaryota</taxon>
        <taxon>Metazoa</taxon>
        <taxon>Cnidaria</taxon>
        <taxon>Anthozoa</taxon>
        <taxon>Hexacorallia</taxon>
        <taxon>Scleractinia</taxon>
        <taxon>Fungiina</taxon>
        <taxon>Poritidae</taxon>
        <taxon>Porites</taxon>
    </lineage>
</organism>
<keyword evidence="2" id="KW-1185">Reference proteome</keyword>
<proteinExistence type="predicted"/>
<comment type="caution">
    <text evidence="1">The sequence shown here is derived from an EMBL/GenBank/DDBJ whole genome shotgun (WGS) entry which is preliminary data.</text>
</comment>
<protein>
    <submittedName>
        <fullName evidence="1">Uncharacterized protein</fullName>
    </submittedName>
</protein>
<accession>A0ABN8SIT7</accession>
<dbReference type="Gene3D" id="2.20.100.10">
    <property type="entry name" value="Thrombospondin type-1 (TSP1) repeat"/>
    <property type="match status" value="1"/>
</dbReference>
<dbReference type="SMART" id="SM00209">
    <property type="entry name" value="TSP1"/>
    <property type="match status" value="1"/>
</dbReference>
<dbReference type="SUPFAM" id="SSF57302">
    <property type="entry name" value="Snake toxin-like"/>
    <property type="match status" value="1"/>
</dbReference>
<reference evidence="1 2" key="1">
    <citation type="submission" date="2022-05" db="EMBL/GenBank/DDBJ databases">
        <authorList>
            <consortium name="Genoscope - CEA"/>
            <person name="William W."/>
        </authorList>
    </citation>
    <scope>NUCLEOTIDE SEQUENCE [LARGE SCALE GENOMIC DNA]</scope>
</reference>
<dbReference type="PROSITE" id="PS50092">
    <property type="entry name" value="TSP1"/>
    <property type="match status" value="1"/>
</dbReference>
<feature type="non-terminal residue" evidence="1">
    <location>
        <position position="1"/>
    </location>
</feature>
<dbReference type="Proteomes" id="UP001159427">
    <property type="component" value="Unassembled WGS sequence"/>
</dbReference>
<gene>
    <name evidence="1" type="ORF">PEVE_00019765</name>
</gene>
<dbReference type="SUPFAM" id="SSF82895">
    <property type="entry name" value="TSP-1 type 1 repeat"/>
    <property type="match status" value="1"/>
</dbReference>
<sequence length="164" mass="19033">SWSEWGPCSKTCSGGVQSRFRNCTQSEREWHNCTNNKIQKSRLCQNRPCSDFAIKCYQCHGSEEYCHHSLLQRNQTRDACNRNHDRCILKWFELDNGNKEVTRGCGSEEECRLASEKCNRKTVSYTKCHVTCCGHHYCNEGSLFGCRLHNTHVIIFGVYMLLIL</sequence>
<dbReference type="Gene3D" id="2.10.60.10">
    <property type="entry name" value="CD59"/>
    <property type="match status" value="1"/>
</dbReference>
<evidence type="ECO:0000313" key="2">
    <source>
        <dbReference type="Proteomes" id="UP001159427"/>
    </source>
</evidence>
<evidence type="ECO:0000313" key="1">
    <source>
        <dbReference type="EMBL" id="CAH3189799.1"/>
    </source>
</evidence>
<dbReference type="InterPro" id="IPR036383">
    <property type="entry name" value="TSP1_rpt_sf"/>
</dbReference>
<dbReference type="CDD" id="cd23553">
    <property type="entry name" value="TFP_LU_ECD_Ly6PGE"/>
    <property type="match status" value="1"/>
</dbReference>
<dbReference type="InterPro" id="IPR045860">
    <property type="entry name" value="Snake_toxin-like_sf"/>
</dbReference>
<dbReference type="EMBL" id="CALNXI010002662">
    <property type="protein sequence ID" value="CAH3189799.1"/>
    <property type="molecule type" value="Genomic_DNA"/>
</dbReference>
<dbReference type="InterPro" id="IPR000884">
    <property type="entry name" value="TSP1_rpt"/>
</dbReference>